<dbReference type="Pfam" id="PF12843">
    <property type="entry name" value="QSregVF_b"/>
    <property type="match status" value="1"/>
</dbReference>
<dbReference type="OrthoDB" id="9807855at2"/>
<gene>
    <name evidence="1" type="ORF">BFC18_18235</name>
</gene>
<evidence type="ECO:0008006" key="3">
    <source>
        <dbReference type="Google" id="ProtNLM"/>
    </source>
</evidence>
<comment type="caution">
    <text evidence="1">The sequence shown here is derived from an EMBL/GenBank/DDBJ whole genome shotgun (WGS) entry which is preliminary data.</text>
</comment>
<dbReference type="STRING" id="1656094.BFC18_18235"/>
<name>A0A1E7Z730_9ALTE</name>
<protein>
    <recommendedName>
        <fullName evidence="3">Cytoplasmic protein</fullName>
    </recommendedName>
</protein>
<keyword evidence="2" id="KW-1185">Reference proteome</keyword>
<organism evidence="1 2">
    <name type="scientific">Alteromonas confluentis</name>
    <dbReference type="NCBI Taxonomy" id="1656094"/>
    <lineage>
        <taxon>Bacteria</taxon>
        <taxon>Pseudomonadati</taxon>
        <taxon>Pseudomonadota</taxon>
        <taxon>Gammaproteobacteria</taxon>
        <taxon>Alteromonadales</taxon>
        <taxon>Alteromonadaceae</taxon>
        <taxon>Alteromonas/Salinimonas group</taxon>
        <taxon>Alteromonas</taxon>
    </lineage>
</organism>
<reference evidence="1 2" key="1">
    <citation type="submission" date="2016-08" db="EMBL/GenBank/DDBJ databases">
        <authorList>
            <person name="Seilhamer J.J."/>
        </authorList>
    </citation>
    <scope>NUCLEOTIDE SEQUENCE [LARGE SCALE GENOMIC DNA]</scope>
    <source>
        <strain evidence="1 2">KCTC 42603</strain>
    </source>
</reference>
<dbReference type="Proteomes" id="UP000175691">
    <property type="component" value="Unassembled WGS sequence"/>
</dbReference>
<sequence>MDPAFLKTAVNAQMPFGKYAGRKLFYLPEPYLVWFHKQGFPKGKLGEQLALMYEIKLNGLEAVAEPLLED</sequence>
<dbReference type="EMBL" id="MDHN01000040">
    <property type="protein sequence ID" value="OFC69353.1"/>
    <property type="molecule type" value="Genomic_DNA"/>
</dbReference>
<dbReference type="InterPro" id="IPR024530">
    <property type="entry name" value="QSregVF_b"/>
</dbReference>
<accession>A0A1E7Z730</accession>
<dbReference type="RefSeq" id="WP_070126799.1">
    <property type="nucleotide sequence ID" value="NZ_MDHN01000040.1"/>
</dbReference>
<dbReference type="AlphaFoldDB" id="A0A1E7Z730"/>
<evidence type="ECO:0000313" key="2">
    <source>
        <dbReference type="Proteomes" id="UP000175691"/>
    </source>
</evidence>
<evidence type="ECO:0000313" key="1">
    <source>
        <dbReference type="EMBL" id="OFC69353.1"/>
    </source>
</evidence>
<proteinExistence type="predicted"/>